<evidence type="ECO:0000313" key="2">
    <source>
        <dbReference type="EMBL" id="KAA1420674.1"/>
    </source>
</evidence>
<dbReference type="InterPro" id="IPR013783">
    <property type="entry name" value="Ig-like_fold"/>
</dbReference>
<name>A0A5Q6RRP1_9ACTN</name>
<dbReference type="RefSeq" id="WP_149770843.1">
    <property type="nucleotide sequence ID" value="NZ_VDFQ02000005.1"/>
</dbReference>
<evidence type="ECO:0000256" key="1">
    <source>
        <dbReference type="SAM" id="SignalP"/>
    </source>
</evidence>
<reference evidence="2 3" key="1">
    <citation type="submission" date="2019-09" db="EMBL/GenBank/DDBJ databases">
        <title>Mumia zhuanghuii sp. nov. isolated from the intestinal contents of plateau pika (Ochotona curzoniae) in the Qinghai-Tibet plateau of China.</title>
        <authorList>
            <person name="Tian Z."/>
        </authorList>
    </citation>
    <scope>NUCLEOTIDE SEQUENCE [LARGE SCALE GENOMIC DNA]</scope>
    <source>
        <strain evidence="3">350</strain>
    </source>
</reference>
<feature type="chain" id="PRO_5024271984" description="Fibronectin type-III domain-containing protein" evidence="1">
    <location>
        <begin position="28"/>
        <end position="404"/>
    </location>
</feature>
<dbReference type="InterPro" id="IPR036116">
    <property type="entry name" value="FN3_sf"/>
</dbReference>
<protein>
    <recommendedName>
        <fullName evidence="4">Fibronectin type-III domain-containing protein</fullName>
    </recommendedName>
</protein>
<dbReference type="GO" id="GO:0005975">
    <property type="term" value="P:carbohydrate metabolic process"/>
    <property type="evidence" value="ECO:0007669"/>
    <property type="project" value="UniProtKB-ARBA"/>
</dbReference>
<accession>A0A5Q6RRP1</accession>
<gene>
    <name evidence="2" type="ORF">FE697_017170</name>
</gene>
<dbReference type="Proteomes" id="UP000307768">
    <property type="component" value="Unassembled WGS sequence"/>
</dbReference>
<dbReference type="Gene3D" id="2.60.40.10">
    <property type="entry name" value="Immunoglobulins"/>
    <property type="match status" value="1"/>
</dbReference>
<organism evidence="2 3">
    <name type="scientific">Mumia zhuanghuii</name>
    <dbReference type="NCBI Taxonomy" id="2585211"/>
    <lineage>
        <taxon>Bacteria</taxon>
        <taxon>Bacillati</taxon>
        <taxon>Actinomycetota</taxon>
        <taxon>Actinomycetes</taxon>
        <taxon>Propionibacteriales</taxon>
        <taxon>Nocardioidaceae</taxon>
        <taxon>Mumia</taxon>
    </lineage>
</organism>
<dbReference type="Gene3D" id="2.120.10.30">
    <property type="entry name" value="TolB, C-terminal domain"/>
    <property type="match status" value="1"/>
</dbReference>
<dbReference type="AlphaFoldDB" id="A0A5Q6RRP1"/>
<dbReference type="OrthoDB" id="3831551at2"/>
<dbReference type="SUPFAM" id="SSF101898">
    <property type="entry name" value="NHL repeat"/>
    <property type="match status" value="1"/>
</dbReference>
<dbReference type="EMBL" id="VDFQ02000005">
    <property type="protein sequence ID" value="KAA1420674.1"/>
    <property type="molecule type" value="Genomic_DNA"/>
</dbReference>
<feature type="signal peptide" evidence="1">
    <location>
        <begin position="1"/>
        <end position="27"/>
    </location>
</feature>
<sequence>MRHLAGAIAVTCTALVGGALVAVPAAAAGAADPVEVRPERTVRPAGVQNPQHIHLTSSGRLFVLHDKRAQVLVYGANARRTSRPIYRIAGRRTGLARPTGIARDADGRLYVGSGSRVLVFGKKARGNVRPIRVLRLGMKLGTAAMPGTVRVHGNKLLVVGTDGVKVFRRTAKGAATPLQHLRGDKTGLQHAVDVNLNVDGRIWAAFPDGERARVFAPGATGNATPELSPPAFDPQKIAFDRAGRVYLAAYDGEVRVLPADARAYLAPLFLLGYRWGATPGGLSVSSTGKVAAGDLRSVRIYPRLLPVTRPWAVRSASVSGASTAARRVVRWRAPAADGGAAVTRFQIVVKRGDRVVRVVRLKAGRRSYALTRRGLPAGTVTILVKARNRKGYGPAVSVPITVVK</sequence>
<comment type="caution">
    <text evidence="2">The sequence shown here is derived from an EMBL/GenBank/DDBJ whole genome shotgun (WGS) entry which is preliminary data.</text>
</comment>
<evidence type="ECO:0008006" key="4">
    <source>
        <dbReference type="Google" id="ProtNLM"/>
    </source>
</evidence>
<evidence type="ECO:0000313" key="3">
    <source>
        <dbReference type="Proteomes" id="UP000307768"/>
    </source>
</evidence>
<proteinExistence type="predicted"/>
<dbReference type="InterPro" id="IPR011042">
    <property type="entry name" value="6-blade_b-propeller_TolB-like"/>
</dbReference>
<dbReference type="SUPFAM" id="SSF49265">
    <property type="entry name" value="Fibronectin type III"/>
    <property type="match status" value="1"/>
</dbReference>
<keyword evidence="1" id="KW-0732">Signal</keyword>